<sequence>MDQPGLAPPAPVVLRWDRDPRNVSKARAGLRVTPATWGLTAIEEEASLVLSELMTNAVRHAHAPGRQIETRYVFVPDGLRVEVHDACDVRPVRELTTGGATGGWGLPLVDVLAARWGVSDRQGPGKVVWAELRAS</sequence>
<protein>
    <submittedName>
        <fullName evidence="3">ATP-binding protein</fullName>
    </submittedName>
</protein>
<organism evidence="3 4">
    <name type="scientific">Streptomyces chumphonensis</name>
    <dbReference type="NCBI Taxonomy" id="1214925"/>
    <lineage>
        <taxon>Bacteria</taxon>
        <taxon>Bacillati</taxon>
        <taxon>Actinomycetota</taxon>
        <taxon>Actinomycetes</taxon>
        <taxon>Kitasatosporales</taxon>
        <taxon>Streptomycetaceae</taxon>
        <taxon>Streptomyces</taxon>
    </lineage>
</organism>
<keyword evidence="1" id="KW-0418">Kinase</keyword>
<dbReference type="InterPro" id="IPR003594">
    <property type="entry name" value="HATPase_dom"/>
</dbReference>
<name>A0A927F369_9ACTN</name>
<dbReference type="GO" id="GO:0005524">
    <property type="term" value="F:ATP binding"/>
    <property type="evidence" value="ECO:0007669"/>
    <property type="project" value="UniProtKB-KW"/>
</dbReference>
<dbReference type="InterPro" id="IPR036890">
    <property type="entry name" value="HATPase_C_sf"/>
</dbReference>
<reference evidence="3" key="1">
    <citation type="submission" date="2020-09" db="EMBL/GenBank/DDBJ databases">
        <title>Secondary metabolite and genome analysis of marine Streptomyces chumphonensis KK1-2T.</title>
        <authorList>
            <person name="Phongsopitanun W."/>
            <person name="Kanchanasin P."/>
            <person name="Pittayakhajonwut P."/>
            <person name="Suwanborirux K."/>
            <person name="Tanasupawat S."/>
        </authorList>
    </citation>
    <scope>NUCLEOTIDE SEQUENCE</scope>
    <source>
        <strain evidence="3">KK1-2</strain>
    </source>
</reference>
<evidence type="ECO:0000259" key="2">
    <source>
        <dbReference type="Pfam" id="PF13581"/>
    </source>
</evidence>
<evidence type="ECO:0000313" key="4">
    <source>
        <dbReference type="Proteomes" id="UP000632289"/>
    </source>
</evidence>
<dbReference type="AlphaFoldDB" id="A0A927F369"/>
<proteinExistence type="predicted"/>
<dbReference type="EMBL" id="JACXYU010000019">
    <property type="protein sequence ID" value="MBD3934698.1"/>
    <property type="molecule type" value="Genomic_DNA"/>
</dbReference>
<gene>
    <name evidence="3" type="ORF">IF129_24445</name>
</gene>
<keyword evidence="3" id="KW-0067">ATP-binding</keyword>
<dbReference type="Gene3D" id="3.30.565.10">
    <property type="entry name" value="Histidine kinase-like ATPase, C-terminal domain"/>
    <property type="match status" value="1"/>
</dbReference>
<dbReference type="PANTHER" id="PTHR35526:SF3">
    <property type="entry name" value="ANTI-SIGMA-F FACTOR RSBW"/>
    <property type="match status" value="1"/>
</dbReference>
<evidence type="ECO:0000313" key="3">
    <source>
        <dbReference type="EMBL" id="MBD3934698.1"/>
    </source>
</evidence>
<accession>A0A927F369</accession>
<keyword evidence="1" id="KW-0808">Transferase</keyword>
<keyword evidence="4" id="KW-1185">Reference proteome</keyword>
<dbReference type="SUPFAM" id="SSF55874">
    <property type="entry name" value="ATPase domain of HSP90 chaperone/DNA topoisomerase II/histidine kinase"/>
    <property type="match status" value="1"/>
</dbReference>
<dbReference type="Pfam" id="PF13581">
    <property type="entry name" value="HATPase_c_2"/>
    <property type="match status" value="1"/>
</dbReference>
<dbReference type="CDD" id="cd16936">
    <property type="entry name" value="HATPase_RsbW-like"/>
    <property type="match status" value="1"/>
</dbReference>
<comment type="caution">
    <text evidence="3">The sequence shown here is derived from an EMBL/GenBank/DDBJ whole genome shotgun (WGS) entry which is preliminary data.</text>
</comment>
<evidence type="ECO:0000256" key="1">
    <source>
        <dbReference type="ARBA" id="ARBA00022527"/>
    </source>
</evidence>
<dbReference type="GO" id="GO:0004674">
    <property type="term" value="F:protein serine/threonine kinase activity"/>
    <property type="evidence" value="ECO:0007669"/>
    <property type="project" value="UniProtKB-KW"/>
</dbReference>
<dbReference type="RefSeq" id="WP_191211999.1">
    <property type="nucleotide sequence ID" value="NZ_BAABKL010000004.1"/>
</dbReference>
<dbReference type="Proteomes" id="UP000632289">
    <property type="component" value="Unassembled WGS sequence"/>
</dbReference>
<feature type="domain" description="Histidine kinase/HSP90-like ATPase" evidence="2">
    <location>
        <begin position="19"/>
        <end position="130"/>
    </location>
</feature>
<keyword evidence="1" id="KW-0723">Serine/threonine-protein kinase</keyword>
<keyword evidence="3" id="KW-0547">Nucleotide-binding</keyword>
<dbReference type="InterPro" id="IPR050267">
    <property type="entry name" value="Anti-sigma-factor_SerPK"/>
</dbReference>
<dbReference type="PANTHER" id="PTHR35526">
    <property type="entry name" value="ANTI-SIGMA-F FACTOR RSBW-RELATED"/>
    <property type="match status" value="1"/>
</dbReference>